<name>A0A8H4EPV5_GIGMA</name>
<dbReference type="Proteomes" id="UP000439903">
    <property type="component" value="Unassembled WGS sequence"/>
</dbReference>
<dbReference type="Gene3D" id="1.25.40.10">
    <property type="entry name" value="Tetratricopeptide repeat domain"/>
    <property type="match status" value="1"/>
</dbReference>
<dbReference type="SUPFAM" id="SSF48452">
    <property type="entry name" value="TPR-like"/>
    <property type="match status" value="1"/>
</dbReference>
<dbReference type="InterPro" id="IPR011990">
    <property type="entry name" value="TPR-like_helical_dom_sf"/>
</dbReference>
<accession>A0A8H4EPV5</accession>
<keyword evidence="2" id="KW-1185">Reference proteome</keyword>
<sequence length="150" mass="17500">MKEDYVSALSDFEKVLKSSNSTQNLRNQCIGYRGAVQFKLGLKSEQNRSELFEQSRSNLENAIELKPKEPYWHCQLGALLYKQGDHDNSLKELTEAIELFKYSPLLLETKFRKVLMSEAYNYRGLLYEAKGDSRMANSDFKEYHNLIQIM</sequence>
<dbReference type="EMBL" id="WTPW01000237">
    <property type="protein sequence ID" value="KAF0532021.1"/>
    <property type="molecule type" value="Genomic_DNA"/>
</dbReference>
<organism evidence="1 2">
    <name type="scientific">Gigaspora margarita</name>
    <dbReference type="NCBI Taxonomy" id="4874"/>
    <lineage>
        <taxon>Eukaryota</taxon>
        <taxon>Fungi</taxon>
        <taxon>Fungi incertae sedis</taxon>
        <taxon>Mucoromycota</taxon>
        <taxon>Glomeromycotina</taxon>
        <taxon>Glomeromycetes</taxon>
        <taxon>Diversisporales</taxon>
        <taxon>Gigasporaceae</taxon>
        <taxon>Gigaspora</taxon>
    </lineage>
</organism>
<proteinExistence type="predicted"/>
<reference evidence="1 2" key="1">
    <citation type="journal article" date="2019" name="Environ. Microbiol.">
        <title>At the nexus of three kingdoms: the genome of the mycorrhizal fungus Gigaspora margarita provides insights into plant, endobacterial and fungal interactions.</title>
        <authorList>
            <person name="Venice F."/>
            <person name="Ghignone S."/>
            <person name="Salvioli di Fossalunga A."/>
            <person name="Amselem J."/>
            <person name="Novero M."/>
            <person name="Xianan X."/>
            <person name="Sedzielewska Toro K."/>
            <person name="Morin E."/>
            <person name="Lipzen A."/>
            <person name="Grigoriev I.V."/>
            <person name="Henrissat B."/>
            <person name="Martin F.M."/>
            <person name="Bonfante P."/>
        </authorList>
    </citation>
    <scope>NUCLEOTIDE SEQUENCE [LARGE SCALE GENOMIC DNA]</scope>
    <source>
        <strain evidence="1 2">BEG34</strain>
    </source>
</reference>
<evidence type="ECO:0000313" key="2">
    <source>
        <dbReference type="Proteomes" id="UP000439903"/>
    </source>
</evidence>
<evidence type="ECO:0000313" key="1">
    <source>
        <dbReference type="EMBL" id="KAF0532021.1"/>
    </source>
</evidence>
<protein>
    <submittedName>
        <fullName evidence="1">Tetratricopeptide repeat protein</fullName>
    </submittedName>
</protein>
<dbReference type="OrthoDB" id="2463383at2759"/>
<gene>
    <name evidence="1" type="ORF">F8M41_011531</name>
</gene>
<comment type="caution">
    <text evidence="1">The sequence shown here is derived from an EMBL/GenBank/DDBJ whole genome shotgun (WGS) entry which is preliminary data.</text>
</comment>
<dbReference type="AlphaFoldDB" id="A0A8H4EPV5"/>